<keyword evidence="4" id="KW-1185">Reference proteome</keyword>
<dbReference type="Proteomes" id="UP001597327">
    <property type="component" value="Unassembled WGS sequence"/>
</dbReference>
<keyword evidence="1" id="KW-0472">Membrane</keyword>
<feature type="transmembrane region" description="Helical" evidence="1">
    <location>
        <begin position="149"/>
        <end position="169"/>
    </location>
</feature>
<feature type="transmembrane region" description="Helical" evidence="1">
    <location>
        <begin position="190"/>
        <end position="214"/>
    </location>
</feature>
<evidence type="ECO:0000256" key="1">
    <source>
        <dbReference type="SAM" id="Phobius"/>
    </source>
</evidence>
<feature type="domain" description="DUF1206" evidence="2">
    <location>
        <begin position="17"/>
        <end position="82"/>
    </location>
</feature>
<name>A0ABW4K0C6_9HYPH</name>
<keyword evidence="1" id="KW-0812">Transmembrane</keyword>
<accession>A0ABW4K0C6</accession>
<feature type="transmembrane region" description="Helical" evidence="1">
    <location>
        <begin position="238"/>
        <end position="258"/>
    </location>
</feature>
<proteinExistence type="predicted"/>
<dbReference type="Pfam" id="PF06724">
    <property type="entry name" value="DUF1206"/>
    <property type="match status" value="2"/>
</dbReference>
<gene>
    <name evidence="3" type="ORF">ACFSC7_15630</name>
</gene>
<protein>
    <submittedName>
        <fullName evidence="3">DUF1206 domain-containing protein</fullName>
    </submittedName>
</protein>
<comment type="caution">
    <text evidence="3">The sequence shown here is derived from an EMBL/GenBank/DDBJ whole genome shotgun (WGS) entry which is preliminary data.</text>
</comment>
<feature type="transmembrane region" description="Helical" evidence="1">
    <location>
        <begin position="60"/>
        <end position="82"/>
    </location>
</feature>
<feature type="transmembrane region" description="Helical" evidence="1">
    <location>
        <begin position="94"/>
        <end position="115"/>
    </location>
</feature>
<organism evidence="3 4">
    <name type="scientific">Roseibium aestuarii</name>
    <dbReference type="NCBI Taxonomy" id="2600299"/>
    <lineage>
        <taxon>Bacteria</taxon>
        <taxon>Pseudomonadati</taxon>
        <taxon>Pseudomonadota</taxon>
        <taxon>Alphaproteobacteria</taxon>
        <taxon>Hyphomicrobiales</taxon>
        <taxon>Stappiaceae</taxon>
        <taxon>Roseibium</taxon>
    </lineage>
</organism>
<dbReference type="InterPro" id="IPR009597">
    <property type="entry name" value="DUF1206"/>
</dbReference>
<reference evidence="4" key="1">
    <citation type="journal article" date="2019" name="Int. J. Syst. Evol. Microbiol.">
        <title>The Global Catalogue of Microorganisms (GCM) 10K type strain sequencing project: providing services to taxonomists for standard genome sequencing and annotation.</title>
        <authorList>
            <consortium name="The Broad Institute Genomics Platform"/>
            <consortium name="The Broad Institute Genome Sequencing Center for Infectious Disease"/>
            <person name="Wu L."/>
            <person name="Ma J."/>
        </authorList>
    </citation>
    <scope>NUCLEOTIDE SEQUENCE [LARGE SCALE GENOMIC DNA]</scope>
    <source>
        <strain evidence="4">JCM 3369</strain>
    </source>
</reference>
<evidence type="ECO:0000259" key="2">
    <source>
        <dbReference type="Pfam" id="PF06724"/>
    </source>
</evidence>
<dbReference type="EMBL" id="JBHUFA010000013">
    <property type="protein sequence ID" value="MFD1696949.1"/>
    <property type="molecule type" value="Genomic_DNA"/>
</dbReference>
<dbReference type="RefSeq" id="WP_149894240.1">
    <property type="nucleotide sequence ID" value="NZ_JBHUFA010000013.1"/>
</dbReference>
<keyword evidence="1" id="KW-1133">Transmembrane helix</keyword>
<sequence>MPAHAWPHWIAVAARMGYAARGVVYLVLGTLTFLAAFRAASHTGSKGAVRTLLEQPFGSVLVGLLVVGLAGYVFWRLIQAIFDPDGLGNGVKGIFIRLALLVSAFSYSTLALYAASLLFSVRLSGGGEEGGSGKAVVSALNGIFSLDTLNLALAAIFAGVAIAHWWKAFAGTYEKYFKADESKMQIIRKVSIVGLSARGLIFATLSWLLVLRFFDLQGEDSEGPNPGLKDALSYFQDLPYGAGILAGVGLGLGAFALYSLAEARWRRIETPDFGS</sequence>
<feature type="transmembrane region" description="Helical" evidence="1">
    <location>
        <begin position="23"/>
        <end position="40"/>
    </location>
</feature>
<evidence type="ECO:0000313" key="4">
    <source>
        <dbReference type="Proteomes" id="UP001597327"/>
    </source>
</evidence>
<evidence type="ECO:0000313" key="3">
    <source>
        <dbReference type="EMBL" id="MFD1696949.1"/>
    </source>
</evidence>
<feature type="domain" description="DUF1206" evidence="2">
    <location>
        <begin position="193"/>
        <end position="266"/>
    </location>
</feature>